<dbReference type="EnsemblMetazoa" id="SMAR010099-RA">
    <property type="protein sequence ID" value="SMAR010099-PA"/>
    <property type="gene ID" value="SMAR010099"/>
</dbReference>
<dbReference type="AlphaFoldDB" id="T1J8R3"/>
<keyword evidence="2" id="KW-1185">Reference proteome</keyword>
<accession>T1J8R3</accession>
<reference evidence="2" key="1">
    <citation type="submission" date="2011-05" db="EMBL/GenBank/DDBJ databases">
        <authorList>
            <person name="Richards S.R."/>
            <person name="Qu J."/>
            <person name="Jiang H."/>
            <person name="Jhangiani S.N."/>
            <person name="Agravi P."/>
            <person name="Goodspeed R."/>
            <person name="Gross S."/>
            <person name="Mandapat C."/>
            <person name="Jackson L."/>
            <person name="Mathew T."/>
            <person name="Pu L."/>
            <person name="Thornton R."/>
            <person name="Saada N."/>
            <person name="Wilczek-Boney K.B."/>
            <person name="Lee S."/>
            <person name="Kovar C."/>
            <person name="Wu Y."/>
            <person name="Scherer S.E."/>
            <person name="Worley K.C."/>
            <person name="Muzny D.M."/>
            <person name="Gibbs R."/>
        </authorList>
    </citation>
    <scope>NUCLEOTIDE SEQUENCE</scope>
    <source>
        <strain evidence="2">Brora</strain>
    </source>
</reference>
<dbReference type="HOGENOM" id="CLU_037094_0_0_1"/>
<sequence>MGGFCTYLTCEQIMTFTAYSTFETIELVQEKYTQFPPLAVCIESQEIYDEKAKVKVKNDLNNTCVEDVDILELLDEPSIFSNNAQLLWQETIKMENLDFAEVVIKEILLEMSNIISVFGKKTYISTVFGNCIHLLQSRIIKYTSKDTAMYLAYQAEGLRCNSQSKIFLMQTQKRININIFAMQPHNSLMVVEFFKQTIQRLNSPINPCVTKKQAKRCETDCLRNKLLQENIECRLPFMNSSSLPMCNTSASAKLTRRSYLSVYSNIDAIRDCKCHPTCNQILYTAFSEYIQSYQFAGIIITKFQFKTNVNEIFKQKFVMPFAKCICDIGSIFGFFLEYQF</sequence>
<name>T1J8R3_STRMM</name>
<dbReference type="EMBL" id="JH431960">
    <property type="status" value="NOT_ANNOTATED_CDS"/>
    <property type="molecule type" value="Genomic_DNA"/>
</dbReference>
<evidence type="ECO:0000313" key="2">
    <source>
        <dbReference type="Proteomes" id="UP000014500"/>
    </source>
</evidence>
<evidence type="ECO:0000313" key="1">
    <source>
        <dbReference type="EnsemblMetazoa" id="SMAR010099-PA"/>
    </source>
</evidence>
<proteinExistence type="predicted"/>
<reference evidence="1" key="2">
    <citation type="submission" date="2015-02" db="UniProtKB">
        <authorList>
            <consortium name="EnsemblMetazoa"/>
        </authorList>
    </citation>
    <scope>IDENTIFICATION</scope>
</reference>
<dbReference type="Proteomes" id="UP000014500">
    <property type="component" value="Unassembled WGS sequence"/>
</dbReference>
<dbReference type="PhylomeDB" id="T1J8R3"/>
<dbReference type="eggNOG" id="ENOG502TKT8">
    <property type="taxonomic scope" value="Eukaryota"/>
</dbReference>
<organism evidence="1 2">
    <name type="scientific">Strigamia maritima</name>
    <name type="common">European centipede</name>
    <name type="synonym">Geophilus maritimus</name>
    <dbReference type="NCBI Taxonomy" id="126957"/>
    <lineage>
        <taxon>Eukaryota</taxon>
        <taxon>Metazoa</taxon>
        <taxon>Ecdysozoa</taxon>
        <taxon>Arthropoda</taxon>
        <taxon>Myriapoda</taxon>
        <taxon>Chilopoda</taxon>
        <taxon>Pleurostigmophora</taxon>
        <taxon>Geophilomorpha</taxon>
        <taxon>Linotaeniidae</taxon>
        <taxon>Strigamia</taxon>
    </lineage>
</organism>
<protein>
    <submittedName>
        <fullName evidence="1">Uncharacterized protein</fullName>
    </submittedName>
</protein>